<gene>
    <name evidence="1" type="ORF">CORC01_02170</name>
</gene>
<comment type="caution">
    <text evidence="1">The sequence shown here is derived from an EMBL/GenBank/DDBJ whole genome shotgun (WGS) entry which is preliminary data.</text>
</comment>
<keyword evidence="2" id="KW-1185">Reference proteome</keyword>
<reference evidence="1 2" key="1">
    <citation type="submission" date="2016-09" db="EMBL/GenBank/DDBJ databases">
        <authorList>
            <person name="Capua I."/>
            <person name="De Benedictis P."/>
            <person name="Joannis T."/>
            <person name="Lombin L.H."/>
            <person name="Cattoli G."/>
        </authorList>
    </citation>
    <scope>NUCLEOTIDE SEQUENCE [LARGE SCALE GENOMIC DNA]</scope>
    <source>
        <strain evidence="1 2">IMI 309357</strain>
    </source>
</reference>
<evidence type="ECO:0000313" key="1">
    <source>
        <dbReference type="EMBL" id="OHF02475.1"/>
    </source>
</evidence>
<dbReference type="RefSeq" id="XP_022479615.1">
    <property type="nucleotide sequence ID" value="XM_022613821.1"/>
</dbReference>
<accession>A0A1G4BMC0</accession>
<organism evidence="1 2">
    <name type="scientific">Colletotrichum orchidophilum</name>
    <dbReference type="NCBI Taxonomy" id="1209926"/>
    <lineage>
        <taxon>Eukaryota</taxon>
        <taxon>Fungi</taxon>
        <taxon>Dikarya</taxon>
        <taxon>Ascomycota</taxon>
        <taxon>Pezizomycotina</taxon>
        <taxon>Sordariomycetes</taxon>
        <taxon>Hypocreomycetidae</taxon>
        <taxon>Glomerellales</taxon>
        <taxon>Glomerellaceae</taxon>
        <taxon>Colletotrichum</taxon>
    </lineage>
</organism>
<dbReference type="Proteomes" id="UP000176998">
    <property type="component" value="Unassembled WGS sequence"/>
</dbReference>
<evidence type="ECO:0000313" key="2">
    <source>
        <dbReference type="Proteomes" id="UP000176998"/>
    </source>
</evidence>
<sequence>MRDQKASLLAYEGVNNNENPEDALELFKISVYVALDDNLEDFFVPGETSDNLSAISSFIWRVPLVHQYATKSLAKTYHQLPLEARYAHLDWSQVDPQILLNDIQNVKGLQPADFCAILDSSWETSLENFAKRYSYVSSTRLDVSEQFPWRKLARWILRGVSLERLSMKTFENWEGNHLTALFSALFLIKRSPRMCERDTSEFLSMWLEDVQSSGKDLAKYGSQEKEIFMGDKLLQDRRLDVLFDYSFPKISWTGMRLVSFTYGPQPEDWKLVWGLEAEEYAGDFWYLVENPPLRIPGGWVEDD</sequence>
<dbReference type="OrthoDB" id="3200163at2759"/>
<proteinExistence type="predicted"/>
<dbReference type="EMBL" id="MJBS01000012">
    <property type="protein sequence ID" value="OHF02475.1"/>
    <property type="molecule type" value="Genomic_DNA"/>
</dbReference>
<dbReference type="AlphaFoldDB" id="A0A1G4BMC0"/>
<name>A0A1G4BMC0_9PEZI</name>
<protein>
    <submittedName>
        <fullName evidence="1">Uncharacterized protein</fullName>
    </submittedName>
</protein>
<dbReference type="GeneID" id="34555331"/>